<dbReference type="InterPro" id="IPR039726">
    <property type="entry name" value="Prp40-like"/>
</dbReference>
<dbReference type="EMBL" id="QGNW01000003">
    <property type="protein sequence ID" value="RVX22678.1"/>
    <property type="molecule type" value="Genomic_DNA"/>
</dbReference>
<dbReference type="CDD" id="cd00201">
    <property type="entry name" value="WW"/>
    <property type="match status" value="1"/>
</dbReference>
<feature type="region of interest" description="Disordered" evidence="1">
    <location>
        <begin position="1"/>
        <end position="27"/>
    </location>
</feature>
<dbReference type="PROSITE" id="PS50020">
    <property type="entry name" value="WW_DOMAIN_2"/>
    <property type="match status" value="1"/>
</dbReference>
<evidence type="ECO:0000256" key="1">
    <source>
        <dbReference type="SAM" id="MobiDB-lite"/>
    </source>
</evidence>
<dbReference type="InterPro" id="IPR001202">
    <property type="entry name" value="WW_dom"/>
</dbReference>
<dbReference type="GO" id="GO:0045292">
    <property type="term" value="P:mRNA cis splicing, via spliceosome"/>
    <property type="evidence" value="ECO:0007669"/>
    <property type="project" value="InterPro"/>
</dbReference>
<evidence type="ECO:0000313" key="4">
    <source>
        <dbReference type="Proteomes" id="UP000288805"/>
    </source>
</evidence>
<dbReference type="PANTHER" id="PTHR11864">
    <property type="entry name" value="PRE-MRNA-PROCESSING PROTEIN PRP40"/>
    <property type="match status" value="1"/>
</dbReference>
<dbReference type="SMART" id="SM00456">
    <property type="entry name" value="WW"/>
    <property type="match status" value="1"/>
</dbReference>
<dbReference type="SUPFAM" id="SSF51045">
    <property type="entry name" value="WW domain"/>
    <property type="match status" value="1"/>
</dbReference>
<accession>A0A438KN95</accession>
<comment type="caution">
    <text evidence="3">The sequence shown here is derived from an EMBL/GenBank/DDBJ whole genome shotgun (WGS) entry which is preliminary data.</text>
</comment>
<feature type="compositionally biased region" description="Polar residues" evidence="1">
    <location>
        <begin position="13"/>
        <end position="22"/>
    </location>
</feature>
<dbReference type="InterPro" id="IPR036020">
    <property type="entry name" value="WW_dom_sf"/>
</dbReference>
<gene>
    <name evidence="3" type="primary">PRP40A_1</name>
    <name evidence="3" type="ORF">CK203_012689</name>
</gene>
<dbReference type="AlphaFoldDB" id="A0A438KN95"/>
<dbReference type="Gene3D" id="2.20.70.10">
    <property type="match status" value="1"/>
</dbReference>
<feature type="domain" description="WW" evidence="2">
    <location>
        <begin position="17"/>
        <end position="50"/>
    </location>
</feature>
<protein>
    <submittedName>
        <fullName evidence="3">Pre-mRNA-processing protein 40A</fullName>
    </submittedName>
</protein>
<dbReference type="PANTHER" id="PTHR11864:SF0">
    <property type="entry name" value="PRP40 PRE-MRNA PROCESSING FACTOR 40 HOMOLOG A (YEAST)"/>
    <property type="match status" value="1"/>
</dbReference>
<name>A0A438KN95_VITVI</name>
<organism evidence="3 4">
    <name type="scientific">Vitis vinifera</name>
    <name type="common">Grape</name>
    <dbReference type="NCBI Taxonomy" id="29760"/>
    <lineage>
        <taxon>Eukaryota</taxon>
        <taxon>Viridiplantae</taxon>
        <taxon>Streptophyta</taxon>
        <taxon>Embryophyta</taxon>
        <taxon>Tracheophyta</taxon>
        <taxon>Spermatophyta</taxon>
        <taxon>Magnoliopsida</taxon>
        <taxon>eudicotyledons</taxon>
        <taxon>Gunneridae</taxon>
        <taxon>Pentapetalae</taxon>
        <taxon>rosids</taxon>
        <taxon>Vitales</taxon>
        <taxon>Vitaceae</taxon>
        <taxon>Viteae</taxon>
        <taxon>Vitis</taxon>
    </lineage>
</organism>
<dbReference type="PROSITE" id="PS01159">
    <property type="entry name" value="WW_DOMAIN_1"/>
    <property type="match status" value="1"/>
</dbReference>
<sequence length="68" mass="8030">MNLKTLWEAGNVPNPTHQSSSDWQEHTSADGRRYYYNKKTRLSSWEKPLELMTPIEVSYITVWCLLEV</sequence>
<dbReference type="FunFam" id="2.20.70.10:FF:000127">
    <property type="entry name" value="Pre-mRNA-processing protein 40A"/>
    <property type="match status" value="1"/>
</dbReference>
<reference evidence="3 4" key="1">
    <citation type="journal article" date="2018" name="PLoS Genet.">
        <title>Population sequencing reveals clonal diversity and ancestral inbreeding in the grapevine cultivar Chardonnay.</title>
        <authorList>
            <person name="Roach M.J."/>
            <person name="Johnson D.L."/>
            <person name="Bohlmann J."/>
            <person name="van Vuuren H.J."/>
            <person name="Jones S.J."/>
            <person name="Pretorius I.S."/>
            <person name="Schmidt S.A."/>
            <person name="Borneman A.R."/>
        </authorList>
    </citation>
    <scope>NUCLEOTIDE SEQUENCE [LARGE SCALE GENOMIC DNA]</scope>
    <source>
        <strain evidence="4">cv. Chardonnay</strain>
        <tissue evidence="3">Leaf</tissue>
    </source>
</reference>
<dbReference type="Pfam" id="PF00397">
    <property type="entry name" value="WW"/>
    <property type="match status" value="1"/>
</dbReference>
<proteinExistence type="predicted"/>
<dbReference type="Proteomes" id="UP000288805">
    <property type="component" value="Unassembled WGS sequence"/>
</dbReference>
<evidence type="ECO:0000313" key="3">
    <source>
        <dbReference type="EMBL" id="RVX22678.1"/>
    </source>
</evidence>
<evidence type="ECO:0000259" key="2">
    <source>
        <dbReference type="PROSITE" id="PS50020"/>
    </source>
</evidence>